<name>A0ACC0ADZ5_CATRO</name>
<evidence type="ECO:0000313" key="1">
    <source>
        <dbReference type="EMBL" id="KAI5658409.1"/>
    </source>
</evidence>
<gene>
    <name evidence="1" type="ORF">M9H77_27202</name>
</gene>
<sequence>MQELGSDGLISGIQALSVERHCCITCSFKLGISSERSGAQQATEVLGQEFLDQISPERHITDPKILFCTYYMAHPCHRWTYREGTLVDEPSGTTSSSSSSYSLREIVPEREPIAVIDLSDDESVEGPEMAPDPSEPTSDSEMTPELEGVAPVNTEGTGTFIAGGSPLSVLPICGYCLWREQRAEAAS</sequence>
<protein>
    <submittedName>
        <fullName evidence="1">Uncharacterized protein</fullName>
    </submittedName>
</protein>
<evidence type="ECO:0000313" key="2">
    <source>
        <dbReference type="Proteomes" id="UP001060085"/>
    </source>
</evidence>
<accession>A0ACC0ADZ5</accession>
<reference evidence="2" key="1">
    <citation type="journal article" date="2023" name="Nat. Plants">
        <title>Single-cell RNA sequencing provides a high-resolution roadmap for understanding the multicellular compartmentation of specialized metabolism.</title>
        <authorList>
            <person name="Sun S."/>
            <person name="Shen X."/>
            <person name="Li Y."/>
            <person name="Li Y."/>
            <person name="Wang S."/>
            <person name="Li R."/>
            <person name="Zhang H."/>
            <person name="Shen G."/>
            <person name="Guo B."/>
            <person name="Wei J."/>
            <person name="Xu J."/>
            <person name="St-Pierre B."/>
            <person name="Chen S."/>
            <person name="Sun C."/>
        </authorList>
    </citation>
    <scope>NUCLEOTIDE SEQUENCE [LARGE SCALE GENOMIC DNA]</scope>
</reference>
<dbReference type="Proteomes" id="UP001060085">
    <property type="component" value="Linkage Group LG06"/>
</dbReference>
<proteinExistence type="predicted"/>
<organism evidence="1 2">
    <name type="scientific">Catharanthus roseus</name>
    <name type="common">Madagascar periwinkle</name>
    <name type="synonym">Vinca rosea</name>
    <dbReference type="NCBI Taxonomy" id="4058"/>
    <lineage>
        <taxon>Eukaryota</taxon>
        <taxon>Viridiplantae</taxon>
        <taxon>Streptophyta</taxon>
        <taxon>Embryophyta</taxon>
        <taxon>Tracheophyta</taxon>
        <taxon>Spermatophyta</taxon>
        <taxon>Magnoliopsida</taxon>
        <taxon>eudicotyledons</taxon>
        <taxon>Gunneridae</taxon>
        <taxon>Pentapetalae</taxon>
        <taxon>asterids</taxon>
        <taxon>lamiids</taxon>
        <taxon>Gentianales</taxon>
        <taxon>Apocynaceae</taxon>
        <taxon>Rauvolfioideae</taxon>
        <taxon>Vinceae</taxon>
        <taxon>Catharanthinae</taxon>
        <taxon>Catharanthus</taxon>
    </lineage>
</organism>
<dbReference type="EMBL" id="CM044706">
    <property type="protein sequence ID" value="KAI5658409.1"/>
    <property type="molecule type" value="Genomic_DNA"/>
</dbReference>
<comment type="caution">
    <text evidence="1">The sequence shown here is derived from an EMBL/GenBank/DDBJ whole genome shotgun (WGS) entry which is preliminary data.</text>
</comment>
<keyword evidence="2" id="KW-1185">Reference proteome</keyword>